<dbReference type="Proteomes" id="UP000688137">
    <property type="component" value="Unassembled WGS sequence"/>
</dbReference>
<dbReference type="GO" id="GO:0012505">
    <property type="term" value="C:endomembrane system"/>
    <property type="evidence" value="ECO:0007669"/>
    <property type="project" value="UniProtKB-SubCell"/>
</dbReference>
<feature type="transmembrane region" description="Helical" evidence="10">
    <location>
        <begin position="385"/>
        <end position="405"/>
    </location>
</feature>
<dbReference type="Pfam" id="PF03030">
    <property type="entry name" value="H_PPase"/>
    <property type="match status" value="1"/>
</dbReference>
<feature type="transmembrane region" description="Helical" evidence="10">
    <location>
        <begin position="502"/>
        <end position="528"/>
    </location>
</feature>
<name>A0A8S1MGF8_PARPR</name>
<keyword evidence="12" id="KW-1185">Reference proteome</keyword>
<keyword evidence="7 10" id="KW-1133">Transmembrane helix</keyword>
<feature type="transmembrane region" description="Helical" evidence="10">
    <location>
        <begin position="20"/>
        <end position="38"/>
    </location>
</feature>
<feature type="transmembrane region" description="Helical" evidence="10">
    <location>
        <begin position="601"/>
        <end position="624"/>
    </location>
</feature>
<evidence type="ECO:0000256" key="1">
    <source>
        <dbReference type="ARBA" id="ARBA00004127"/>
    </source>
</evidence>
<feature type="transmembrane region" description="Helical" evidence="10">
    <location>
        <begin position="193"/>
        <end position="218"/>
    </location>
</feature>
<dbReference type="GO" id="GO:0016020">
    <property type="term" value="C:membrane"/>
    <property type="evidence" value="ECO:0007669"/>
    <property type="project" value="InterPro"/>
</dbReference>
<keyword evidence="5" id="KW-0460">Magnesium</keyword>
<evidence type="ECO:0000256" key="5">
    <source>
        <dbReference type="ARBA" id="ARBA00022842"/>
    </source>
</evidence>
<keyword evidence="8" id="KW-0406">Ion transport</keyword>
<feature type="transmembrane region" description="Helical" evidence="10">
    <location>
        <begin position="660"/>
        <end position="685"/>
    </location>
</feature>
<evidence type="ECO:0000256" key="3">
    <source>
        <dbReference type="ARBA" id="ARBA00022448"/>
    </source>
</evidence>
<gene>
    <name evidence="11" type="ORF">PPRIM_AZ9-3.1.T0620171</name>
</gene>
<dbReference type="OMA" id="CAYPYFG"/>
<feature type="transmembrane region" description="Helical" evidence="10">
    <location>
        <begin position="425"/>
        <end position="444"/>
    </location>
</feature>
<evidence type="ECO:0000256" key="2">
    <source>
        <dbReference type="ARBA" id="ARBA00013242"/>
    </source>
</evidence>
<evidence type="ECO:0000256" key="7">
    <source>
        <dbReference type="ARBA" id="ARBA00022989"/>
    </source>
</evidence>
<feature type="transmembrane region" description="Helical" evidence="10">
    <location>
        <begin position="691"/>
        <end position="709"/>
    </location>
</feature>
<dbReference type="EC" id="7.1.3.1" evidence="2"/>
<proteinExistence type="predicted"/>
<feature type="transmembrane region" description="Helical" evidence="10">
    <location>
        <begin position="44"/>
        <end position="67"/>
    </location>
</feature>
<dbReference type="GO" id="GO:0009678">
    <property type="term" value="F:diphosphate hydrolysis-driven proton transmembrane transporter activity"/>
    <property type="evidence" value="ECO:0007669"/>
    <property type="project" value="UniProtKB-EC"/>
</dbReference>
<feature type="transmembrane region" description="Helical" evidence="10">
    <location>
        <begin position="752"/>
        <end position="773"/>
    </location>
</feature>
<keyword evidence="4 10" id="KW-0812">Transmembrane</keyword>
<evidence type="ECO:0000256" key="10">
    <source>
        <dbReference type="SAM" id="Phobius"/>
    </source>
</evidence>
<organism evidence="11 12">
    <name type="scientific">Paramecium primaurelia</name>
    <dbReference type="NCBI Taxonomy" id="5886"/>
    <lineage>
        <taxon>Eukaryota</taxon>
        <taxon>Sar</taxon>
        <taxon>Alveolata</taxon>
        <taxon>Ciliophora</taxon>
        <taxon>Intramacronucleata</taxon>
        <taxon>Oligohymenophorea</taxon>
        <taxon>Peniculida</taxon>
        <taxon>Parameciidae</taxon>
        <taxon>Paramecium</taxon>
    </lineage>
</organism>
<evidence type="ECO:0000313" key="12">
    <source>
        <dbReference type="Proteomes" id="UP000688137"/>
    </source>
</evidence>
<comment type="subcellular location">
    <subcellularLocation>
        <location evidence="1">Endomembrane system</location>
        <topology evidence="1">Multi-pass membrane protein</topology>
    </subcellularLocation>
</comment>
<evidence type="ECO:0000313" key="11">
    <source>
        <dbReference type="EMBL" id="CAD8079730.1"/>
    </source>
</evidence>
<dbReference type="GO" id="GO:0004427">
    <property type="term" value="F:inorganic diphosphate phosphatase activity"/>
    <property type="evidence" value="ECO:0007669"/>
    <property type="project" value="InterPro"/>
</dbReference>
<comment type="caution">
    <text evidence="11">The sequence shown here is derived from an EMBL/GenBank/DDBJ whole genome shotgun (WGS) entry which is preliminary data.</text>
</comment>
<dbReference type="InterPro" id="IPR004131">
    <property type="entry name" value="PPase-energised_H-pump"/>
</dbReference>
<feature type="transmembrane region" description="Helical" evidence="10">
    <location>
        <begin position="564"/>
        <end position="589"/>
    </location>
</feature>
<accession>A0A8S1MGF8</accession>
<feature type="transmembrane region" description="Helical" evidence="10">
    <location>
        <begin position="124"/>
        <end position="142"/>
    </location>
</feature>
<feature type="transmembrane region" description="Helical" evidence="10">
    <location>
        <begin position="148"/>
        <end position="172"/>
    </location>
</feature>
<feature type="transmembrane region" description="Helical" evidence="10">
    <location>
        <begin position="348"/>
        <end position="364"/>
    </location>
</feature>
<dbReference type="PANTHER" id="PTHR31998">
    <property type="entry name" value="K(+)-INSENSITIVE PYROPHOSPHATE-ENERGIZED PROTON PUMP"/>
    <property type="match status" value="1"/>
</dbReference>
<dbReference type="EMBL" id="CAJJDM010000063">
    <property type="protein sequence ID" value="CAD8079730.1"/>
    <property type="molecule type" value="Genomic_DNA"/>
</dbReference>
<keyword evidence="6" id="KW-1278">Translocase</keyword>
<evidence type="ECO:0000256" key="8">
    <source>
        <dbReference type="ARBA" id="ARBA00023065"/>
    </source>
</evidence>
<feature type="transmembrane region" description="Helical" evidence="10">
    <location>
        <begin position="238"/>
        <end position="257"/>
    </location>
</feature>
<feature type="transmembrane region" description="Helical" evidence="10">
    <location>
        <begin position="307"/>
        <end position="328"/>
    </location>
</feature>
<feature type="transmembrane region" description="Helical" evidence="10">
    <location>
        <begin position="474"/>
        <end position="496"/>
    </location>
</feature>
<evidence type="ECO:0000256" key="6">
    <source>
        <dbReference type="ARBA" id="ARBA00022967"/>
    </source>
</evidence>
<evidence type="ECO:0000256" key="4">
    <source>
        <dbReference type="ARBA" id="ARBA00022692"/>
    </source>
</evidence>
<keyword evidence="3" id="KW-0813">Transport</keyword>
<dbReference type="AlphaFoldDB" id="A0A8S1MGF8"/>
<protein>
    <recommendedName>
        <fullName evidence="2">H(+)-exporting diphosphatase</fullName>
        <ecNumber evidence="2">7.1.3.1</ecNumber>
    </recommendedName>
</protein>
<evidence type="ECO:0000256" key="9">
    <source>
        <dbReference type="ARBA" id="ARBA00023136"/>
    </source>
</evidence>
<keyword evidence="9 10" id="KW-0472">Membrane</keyword>
<sequence>MCVGDILGMCLGPIATCAKYLCGALGLGLLFTAGAVGIDLMADWPIILIILASILALIWCIMAYCGALTERDDEPQYLAKQFELICETQEIVRQYEVRHNYASELADGCIQISNTIIGMFFTQLIYALILLILFLLSTIWFIPVGTKAGFIVGLFFGFASITIIAWTAYTFAGRSICKVITTAIQNKWELYDFMYTVGFGVVLMCIASIYFIFLILFFLFKSLQGLSNDNKPQDKLQLMGICCCGYALGIIVCAFIYRESTSILGRSIFNAIDGLIKCDRNLSFNNPYISSPTKLLYVISNIISTQIVNLLDTAICIAVLTVGGFVIFSNSEEVAKENITWKSLLAPTLYFCVNVFCAVIVQTMKSMIWDNEVVRFTKMNIRQQVLITHLMTLFIFFFMPMVTILKQFSLKGIEAPETLAKEDITIRKITYCCILGQLSNLVLLSIGEWMTSHGCQPVRNLALSSSERILTQSFNYATFLSASGQIIIVLTLGIIATAAHALAGYAGILAAAAGFLINVLIIIPLYYIGSISQDGAKLCAASHVTQVVSERFTKMAWAARNYMIYLKITNAGSAILLALTFLGGALYLFKVDNNPLIDFNGIFGILFGIGLAFLIKGMTVGSVISISRIFDLNIYESGIAAEIAKRNNLTLSRFFESKHLLAIIWVYIITITDTILLFIFAYFFGKRGSPGFLLGHTVIILFLMCYSIINGTAMKQSRYYNEVDDKLSKRGNIYQSCVQGDMLATVVEESTAIPLIVYLLYNIILVTCAYPYFGGEGDLFVEKEAETKFF</sequence>
<reference evidence="11" key="1">
    <citation type="submission" date="2021-01" db="EMBL/GenBank/DDBJ databases">
        <authorList>
            <consortium name="Genoscope - CEA"/>
            <person name="William W."/>
        </authorList>
    </citation>
    <scope>NUCLEOTIDE SEQUENCE</scope>
</reference>